<dbReference type="EC" id="3.1.3.48" evidence="2"/>
<dbReference type="PIRSF" id="PIRSF016557">
    <property type="entry name" value="Caps_synth_CpsB"/>
    <property type="match status" value="1"/>
</dbReference>
<dbReference type="PANTHER" id="PTHR39181:SF1">
    <property type="entry name" value="TYROSINE-PROTEIN PHOSPHATASE YWQE"/>
    <property type="match status" value="1"/>
</dbReference>
<dbReference type="PANTHER" id="PTHR39181">
    <property type="entry name" value="TYROSINE-PROTEIN PHOSPHATASE YWQE"/>
    <property type="match status" value="1"/>
</dbReference>
<evidence type="ECO:0000256" key="3">
    <source>
        <dbReference type="ARBA" id="ARBA00022801"/>
    </source>
</evidence>
<dbReference type="Proteomes" id="UP000245412">
    <property type="component" value="Unassembled WGS sequence"/>
</dbReference>
<evidence type="ECO:0000256" key="5">
    <source>
        <dbReference type="ARBA" id="ARBA00051722"/>
    </source>
</evidence>
<evidence type="ECO:0000313" key="6">
    <source>
        <dbReference type="EMBL" id="PWJ78027.1"/>
    </source>
</evidence>
<dbReference type="Pfam" id="PF19567">
    <property type="entry name" value="CpsB_CapC"/>
    <property type="match status" value="1"/>
</dbReference>
<protein>
    <recommendedName>
        <fullName evidence="2">protein-tyrosine-phosphatase</fullName>
        <ecNumber evidence="2">3.1.3.48</ecNumber>
    </recommendedName>
</protein>
<accession>A0AB73T8C2</accession>
<dbReference type="Gene3D" id="3.20.20.140">
    <property type="entry name" value="Metal-dependent hydrolases"/>
    <property type="match status" value="1"/>
</dbReference>
<dbReference type="EMBL" id="QGGY01000002">
    <property type="protein sequence ID" value="PWJ78027.1"/>
    <property type="molecule type" value="Genomic_DNA"/>
</dbReference>
<organism evidence="6 7">
    <name type="scientific">Murimonas intestini</name>
    <dbReference type="NCBI Taxonomy" id="1337051"/>
    <lineage>
        <taxon>Bacteria</taxon>
        <taxon>Bacillati</taxon>
        <taxon>Bacillota</taxon>
        <taxon>Clostridia</taxon>
        <taxon>Lachnospirales</taxon>
        <taxon>Lachnospiraceae</taxon>
        <taxon>Murimonas</taxon>
    </lineage>
</organism>
<sequence>MVDIHAHILPGLDDGAGNLKEAADMAAMAGFTGTHHMVAASHCSYHTYDIRGYIKALNRLRKVLYEKKIPVTLYPGMEILLDENTQLMVESGRFLPVNGTDYLLVEFPFNESTGNVCSRISMLQKLNYRIILAHPERYYFMQRDPGLAYFLERKGCVLQINKESLSGGFGVRCRELAHGFLRNGIAGVIASDAHGTEVRTPAMGKLAEVLMKSYRRRDIHIWLSENPSRILKGYETIRLRGIER</sequence>
<comment type="caution">
    <text evidence="6">The sequence shown here is derived from an EMBL/GenBank/DDBJ whole genome shotgun (WGS) entry which is preliminary data.</text>
</comment>
<dbReference type="GO" id="GO:0004725">
    <property type="term" value="F:protein tyrosine phosphatase activity"/>
    <property type="evidence" value="ECO:0007669"/>
    <property type="project" value="UniProtKB-EC"/>
</dbReference>
<keyword evidence="7" id="KW-1185">Reference proteome</keyword>
<evidence type="ECO:0000313" key="7">
    <source>
        <dbReference type="Proteomes" id="UP000245412"/>
    </source>
</evidence>
<dbReference type="RefSeq" id="WP_109624975.1">
    <property type="nucleotide sequence ID" value="NZ_JANKBI010000012.1"/>
</dbReference>
<evidence type="ECO:0000256" key="2">
    <source>
        <dbReference type="ARBA" id="ARBA00013064"/>
    </source>
</evidence>
<dbReference type="SUPFAM" id="SSF89550">
    <property type="entry name" value="PHP domain-like"/>
    <property type="match status" value="1"/>
</dbReference>
<proteinExistence type="inferred from homology"/>
<dbReference type="AlphaFoldDB" id="A0AB73T8C2"/>
<evidence type="ECO:0000256" key="1">
    <source>
        <dbReference type="ARBA" id="ARBA00005750"/>
    </source>
</evidence>
<dbReference type="InterPro" id="IPR016667">
    <property type="entry name" value="Caps_polysacc_synth_CpsB/CapC"/>
</dbReference>
<keyword evidence="3" id="KW-0378">Hydrolase</keyword>
<gene>
    <name evidence="6" type="ORF">C7383_102160</name>
</gene>
<reference evidence="6 7" key="1">
    <citation type="submission" date="2018-05" db="EMBL/GenBank/DDBJ databases">
        <authorList>
            <person name="Goeker M."/>
            <person name="Huntemann M."/>
            <person name="Clum A."/>
            <person name="Pillay M."/>
            <person name="Palaniappan K."/>
            <person name="Varghese N."/>
            <person name="Mikhailova N."/>
            <person name="Stamatis D."/>
            <person name="Reddy T."/>
            <person name="Daum C."/>
            <person name="Shapiro N."/>
            <person name="Ivanova N."/>
            <person name="Kyrpides N."/>
            <person name="Woyke T."/>
        </authorList>
    </citation>
    <scope>NUCLEOTIDE SEQUENCE [LARGE SCALE GENOMIC DNA]</scope>
    <source>
        <strain evidence="6 7">DSM 26524</strain>
    </source>
</reference>
<comment type="catalytic activity">
    <reaction evidence="5">
        <text>O-phospho-L-tyrosyl-[protein] + H2O = L-tyrosyl-[protein] + phosphate</text>
        <dbReference type="Rhea" id="RHEA:10684"/>
        <dbReference type="Rhea" id="RHEA-COMP:10136"/>
        <dbReference type="Rhea" id="RHEA-COMP:20101"/>
        <dbReference type="ChEBI" id="CHEBI:15377"/>
        <dbReference type="ChEBI" id="CHEBI:43474"/>
        <dbReference type="ChEBI" id="CHEBI:46858"/>
        <dbReference type="ChEBI" id="CHEBI:61978"/>
        <dbReference type="EC" id="3.1.3.48"/>
    </reaction>
</comment>
<name>A0AB73T8C2_9FIRM</name>
<dbReference type="InterPro" id="IPR016195">
    <property type="entry name" value="Pol/histidinol_Pase-like"/>
</dbReference>
<evidence type="ECO:0000256" key="4">
    <source>
        <dbReference type="ARBA" id="ARBA00022912"/>
    </source>
</evidence>
<comment type="similarity">
    <text evidence="1">Belongs to the metallo-dependent hydrolases superfamily. CpsB/CapC family.</text>
</comment>
<keyword evidence="4" id="KW-0904">Protein phosphatase</keyword>
<dbReference type="GO" id="GO:0030145">
    <property type="term" value="F:manganese ion binding"/>
    <property type="evidence" value="ECO:0007669"/>
    <property type="project" value="InterPro"/>
</dbReference>